<accession>A0A428KKC3</accession>
<reference evidence="1 2" key="1">
    <citation type="submission" date="2018-12" db="EMBL/GenBank/DDBJ databases">
        <authorList>
            <person name="Feng G."/>
            <person name="Zhu H."/>
        </authorList>
    </citation>
    <scope>NUCLEOTIDE SEQUENCE [LARGE SCALE GENOMIC DNA]</scope>
    <source>
        <strain evidence="1 2">KCTC 12533</strain>
    </source>
</reference>
<dbReference type="Proteomes" id="UP000273500">
    <property type="component" value="Unassembled WGS sequence"/>
</dbReference>
<organism evidence="1 2">
    <name type="scientific">Hymenobacter rigui</name>
    <dbReference type="NCBI Taxonomy" id="334424"/>
    <lineage>
        <taxon>Bacteria</taxon>
        <taxon>Pseudomonadati</taxon>
        <taxon>Bacteroidota</taxon>
        <taxon>Cytophagia</taxon>
        <taxon>Cytophagales</taxon>
        <taxon>Hymenobacteraceae</taxon>
        <taxon>Hymenobacter</taxon>
    </lineage>
</organism>
<dbReference type="EMBL" id="RWIT01000012">
    <property type="protein sequence ID" value="RSK46795.1"/>
    <property type="molecule type" value="Genomic_DNA"/>
</dbReference>
<dbReference type="RefSeq" id="WP_125422861.1">
    <property type="nucleotide sequence ID" value="NZ_RWIT01000012.1"/>
</dbReference>
<protein>
    <submittedName>
        <fullName evidence="1">Uncharacterized protein</fullName>
    </submittedName>
</protein>
<evidence type="ECO:0000313" key="2">
    <source>
        <dbReference type="Proteomes" id="UP000273500"/>
    </source>
</evidence>
<comment type="caution">
    <text evidence="1">The sequence shown here is derived from an EMBL/GenBank/DDBJ whole genome shotgun (WGS) entry which is preliminary data.</text>
</comment>
<sequence length="134" mass="15095">MKRFLLLLLPATALLASCSKTTEEQAKLAVQDFVRTRASDPSNYFPEKFRFRAYTKRDSLLYLADMARINNLPAPPAPTPKDSVRIGTLVHHSYRDQMRNGVMVQDSGEFVARANGTVRSLVAESLRRKRLAGK</sequence>
<proteinExistence type="predicted"/>
<evidence type="ECO:0000313" key="1">
    <source>
        <dbReference type="EMBL" id="RSK46795.1"/>
    </source>
</evidence>
<dbReference type="PROSITE" id="PS51257">
    <property type="entry name" value="PROKAR_LIPOPROTEIN"/>
    <property type="match status" value="1"/>
</dbReference>
<dbReference type="OrthoDB" id="883024at2"/>
<keyword evidence="2" id="KW-1185">Reference proteome</keyword>
<gene>
    <name evidence="1" type="ORF">EI291_17250</name>
</gene>
<dbReference type="AlphaFoldDB" id="A0A428KKC3"/>
<name>A0A428KKC3_9BACT</name>